<organism evidence="3 12">
    <name type="scientific">Salmonella diarizonae</name>
    <dbReference type="NCBI Taxonomy" id="59204"/>
    <lineage>
        <taxon>Bacteria</taxon>
        <taxon>Pseudomonadati</taxon>
        <taxon>Pseudomonadota</taxon>
        <taxon>Gammaproteobacteria</taxon>
        <taxon>Enterobacterales</taxon>
        <taxon>Enterobacteriaceae</taxon>
        <taxon>Salmonella</taxon>
    </lineage>
</organism>
<evidence type="ECO:0000259" key="2">
    <source>
        <dbReference type="Pfam" id="PF00419"/>
    </source>
</evidence>
<dbReference type="EMBL" id="DAAGTH010000076">
    <property type="protein sequence ID" value="HAB4467440.1"/>
    <property type="molecule type" value="Genomic_DNA"/>
</dbReference>
<evidence type="ECO:0000313" key="3">
    <source>
        <dbReference type="EMBL" id="ATW53560.1"/>
    </source>
</evidence>
<dbReference type="Gene3D" id="2.60.40.1090">
    <property type="entry name" value="Fimbrial-type adhesion domain"/>
    <property type="match status" value="1"/>
</dbReference>
<evidence type="ECO:0000313" key="6">
    <source>
        <dbReference type="EMBL" id="HAB3966502.1"/>
    </source>
</evidence>
<dbReference type="EMBL" id="DAAHJH010000020">
    <property type="protein sequence ID" value="HAB6340973.1"/>
    <property type="molecule type" value="Genomic_DNA"/>
</dbReference>
<gene>
    <name evidence="11" type="ORF">ABB53_005450</name>
    <name evidence="5" type="ORF">B4V94_23770</name>
    <name evidence="3" type="ORF">CNQ75_02835</name>
    <name evidence="4" type="ORF">DLB95_18750</name>
    <name evidence="10" type="ORF">EL06_12065</name>
    <name evidence="9" type="ORF">G2974_22290</name>
    <name evidence="8" type="ORF">GB480_19120</name>
    <name evidence="6" type="ORF">GBX62_21490</name>
    <name evidence="7" type="ORF">GBZ04_22885</name>
</gene>
<evidence type="ECO:0000313" key="8">
    <source>
        <dbReference type="EMBL" id="HAB6340973.1"/>
    </source>
</evidence>
<dbReference type="EMBL" id="CP023345">
    <property type="protein sequence ID" value="ATW53560.1"/>
    <property type="molecule type" value="Genomic_DNA"/>
</dbReference>
<dbReference type="EMBL" id="DAARAS010000127">
    <property type="protein sequence ID" value="HAE1651046.1"/>
    <property type="molecule type" value="Genomic_DNA"/>
</dbReference>
<dbReference type="GO" id="GO:0043709">
    <property type="term" value="P:cell adhesion involved in single-species biofilm formation"/>
    <property type="evidence" value="ECO:0007669"/>
    <property type="project" value="TreeGrafter"/>
</dbReference>
<evidence type="ECO:0000313" key="10">
    <source>
        <dbReference type="EMBL" id="MIE70160.1"/>
    </source>
</evidence>
<protein>
    <submittedName>
        <fullName evidence="3">Fimbrial protein</fullName>
    </submittedName>
</protein>
<evidence type="ECO:0000313" key="11">
    <source>
        <dbReference type="EMBL" id="QWJ70497.1"/>
    </source>
</evidence>
<dbReference type="PANTHER" id="PTHR33420:SF11">
    <property type="entry name" value="FIMBRIAL-LIKE PROTEIN"/>
    <property type="match status" value="1"/>
</dbReference>
<dbReference type="EMBL" id="AAIYJF010000016">
    <property type="protein sequence ID" value="ECJ4379225.1"/>
    <property type="molecule type" value="Genomic_DNA"/>
</dbReference>
<dbReference type="RefSeq" id="WP_023246859.1">
    <property type="nucleotide sequence ID" value="NZ_CP011288.1"/>
</dbReference>
<evidence type="ECO:0000256" key="1">
    <source>
        <dbReference type="SAM" id="SignalP"/>
    </source>
</evidence>
<dbReference type="InterPro" id="IPR050263">
    <property type="entry name" value="Bact_Fimbrial_Adh_Pro"/>
</dbReference>
<dbReference type="Pfam" id="PF00419">
    <property type="entry name" value="Fimbrial"/>
    <property type="match status" value="1"/>
</dbReference>
<dbReference type="Proteomes" id="UP000885362">
    <property type="component" value="Unassembled WGS sequence"/>
</dbReference>
<proteinExistence type="predicted"/>
<dbReference type="AlphaFoldDB" id="A0A2I5HDN7"/>
<dbReference type="EMBL" id="RSHK01000010">
    <property type="protein sequence ID" value="MIE70160.1"/>
    <property type="molecule type" value="Genomic_DNA"/>
</dbReference>
<dbReference type="InterPro" id="IPR008966">
    <property type="entry name" value="Adhesion_dom_sf"/>
</dbReference>
<dbReference type="EMBL" id="CP075144">
    <property type="protein sequence ID" value="QWJ70497.1"/>
    <property type="molecule type" value="Genomic_DNA"/>
</dbReference>
<reference evidence="4" key="3">
    <citation type="submission" date="2018-05" db="EMBL/GenBank/DDBJ databases">
        <authorList>
            <person name="Ashton P.M."/>
            <person name="Dallman T."/>
            <person name="Nair S."/>
            <person name="De Pinna E."/>
            <person name="Peters T."/>
            <person name="Grant K."/>
        </authorList>
    </citation>
    <scope>NUCLEOTIDE SEQUENCE [LARGE SCALE GENOMIC DNA]</scope>
    <source>
        <strain evidence="4">474878</strain>
    </source>
</reference>
<reference evidence="6" key="6">
    <citation type="submission" date="2019-10" db="EMBL/GenBank/DDBJ databases">
        <authorList>
            <consortium name="NCBI Pathogen Detection Project"/>
        </authorList>
    </citation>
    <scope>NUCLEOTIDE SEQUENCE</scope>
    <source>
        <strain evidence="6">Salmonella enterica</strain>
    </source>
</reference>
<reference evidence="3 12" key="1">
    <citation type="submission" date="2017-09" db="EMBL/GenBank/DDBJ databases">
        <title>Complete genome of Salmonella enterica subsp. diarizonae isolated from stool of a patient with bacterial enteropathy.</title>
        <authorList>
            <person name="Zhou J."/>
            <person name="Chen Q."/>
            <person name="Guo L."/>
            <person name="Fan J."/>
        </authorList>
    </citation>
    <scope>NUCLEOTIDE SEQUENCE [LARGE SCALE GENOMIC DNA]</scope>
    <source>
        <strain evidence="3 12">HZS154</strain>
    </source>
</reference>
<evidence type="ECO:0000313" key="5">
    <source>
        <dbReference type="EMBL" id="EDH7458362.1"/>
    </source>
</evidence>
<name>A0A2I5HDN7_SALDZ</name>
<feature type="signal peptide" evidence="1">
    <location>
        <begin position="1"/>
        <end position="21"/>
    </location>
</feature>
<evidence type="ECO:0000313" key="9">
    <source>
        <dbReference type="EMBL" id="HAE1651046.1"/>
    </source>
</evidence>
<feature type="domain" description="Fimbrial-type adhesion" evidence="2">
    <location>
        <begin position="30"/>
        <end position="184"/>
    </location>
</feature>
<reference evidence="6" key="2">
    <citation type="journal article" date="2018" name="Genome Biol.">
        <title>SKESA: strategic k-mer extension for scrupulous assemblies.</title>
        <authorList>
            <person name="Souvorov A."/>
            <person name="Agarwala R."/>
            <person name="Lipman D.J."/>
        </authorList>
    </citation>
    <scope>NUCLEOTIDE SEQUENCE</scope>
    <source>
        <strain evidence="6">Salmonella enterica</strain>
    </source>
</reference>
<feature type="chain" id="PRO_5035552346" evidence="1">
    <location>
        <begin position="22"/>
        <end position="184"/>
    </location>
</feature>
<dbReference type="Proteomes" id="UP000230639">
    <property type="component" value="Chromosome"/>
</dbReference>
<dbReference type="EMBL" id="DAAGOZ010000039">
    <property type="protein sequence ID" value="HAB3966502.1"/>
    <property type="molecule type" value="Genomic_DNA"/>
</dbReference>
<reference evidence="11" key="4">
    <citation type="submission" date="2018-07" db="EMBL/GenBank/DDBJ databases">
        <authorList>
            <consortium name="GenomeTrakr network: Whole genome sequencing for foodborne pathogen traceback"/>
        </authorList>
    </citation>
    <scope>NUCLEOTIDE SEQUENCE</scope>
    <source>
        <strain evidence="11">CFSAN030538</strain>
        <strain evidence="10">FMA0132</strain>
    </source>
</reference>
<dbReference type="GO" id="GO:0009289">
    <property type="term" value="C:pilus"/>
    <property type="evidence" value="ECO:0007669"/>
    <property type="project" value="InterPro"/>
</dbReference>
<dbReference type="PANTHER" id="PTHR33420">
    <property type="entry name" value="FIMBRIAL SUBUNIT ELFA-RELATED"/>
    <property type="match status" value="1"/>
</dbReference>
<sequence>MIKNLLFVTIACSAFSGVAMADDVANGGTINFTGTVVDAPCIVAQDSIDMSVDLGQTTVDYITKYGSSKPADVNINLTNCTLQGGGTDNADITKADVTFDSSAVDTSDAGLLANTNSAGATGVGVRLLTSEDAPLTLGTSSEVPLQVSSTEQTLVFHARMETIPGETLAPGSVAANATYTIAYK</sequence>
<dbReference type="SUPFAM" id="SSF49401">
    <property type="entry name" value="Bacterial adhesins"/>
    <property type="match status" value="1"/>
</dbReference>
<reference evidence="5" key="5">
    <citation type="submission" date="2018-07" db="EMBL/GenBank/DDBJ databases">
        <authorList>
            <consortium name="PulseNet: The National Subtyping Network for Foodborne Disease Surveillance"/>
            <person name="Tarr C.L."/>
            <person name="Trees E."/>
            <person name="Katz L.S."/>
            <person name="Carleton-Romer H.A."/>
            <person name="Stroika S."/>
            <person name="Kucerova Z."/>
            <person name="Roache K.F."/>
            <person name="Sabol A.L."/>
            <person name="Besser J."/>
            <person name="Gerner-Smidt P."/>
        </authorList>
    </citation>
    <scope>NUCLEOTIDE SEQUENCE</scope>
    <source>
        <strain evidence="5">PNUSAS008615</strain>
    </source>
</reference>
<evidence type="ECO:0000313" key="12">
    <source>
        <dbReference type="Proteomes" id="UP000230639"/>
    </source>
</evidence>
<dbReference type="STRING" id="59204.UQ49_17710"/>
<reference evidence="11" key="7">
    <citation type="submission" date="2021-05" db="EMBL/GenBank/DDBJ databases">
        <title>Whole genome PacBio Sequel sequence of Salmonella enterica subsp. enterica.</title>
        <authorList>
            <person name="Hoffmann M."/>
            <person name="Balkey M."/>
            <person name="Luo Y."/>
        </authorList>
    </citation>
    <scope>NUCLEOTIDE SEQUENCE</scope>
    <source>
        <strain evidence="11">CFSAN030538</strain>
    </source>
</reference>
<dbReference type="Proteomes" id="UP000839781">
    <property type="component" value="Unassembled WGS sequence"/>
</dbReference>
<evidence type="ECO:0000313" key="7">
    <source>
        <dbReference type="EMBL" id="HAB4467440.1"/>
    </source>
</evidence>
<evidence type="ECO:0000313" key="4">
    <source>
        <dbReference type="EMBL" id="ECJ4379225.1"/>
    </source>
</evidence>
<keyword evidence="1" id="KW-0732">Signal</keyword>
<accession>A0A2I5HDN7</accession>
<dbReference type="InterPro" id="IPR036937">
    <property type="entry name" value="Adhesion_dom_fimbrial_sf"/>
</dbReference>
<dbReference type="InterPro" id="IPR000259">
    <property type="entry name" value="Adhesion_dom_fimbrial"/>
</dbReference>
<dbReference type="EMBL" id="AAMIRF010000073">
    <property type="protein sequence ID" value="EDH7458362.1"/>
    <property type="molecule type" value="Genomic_DNA"/>
</dbReference>